<sequence>MGLARRKSFRILPGVRMNIRRRSVSFTTGGGHSPRRTRRTSGRRTTSLHLPGRFGQQRTVRRLGRSRTVRH</sequence>
<evidence type="ECO:0000313" key="3">
    <source>
        <dbReference type="EMBL" id="MBO8186343.1"/>
    </source>
</evidence>
<dbReference type="RefSeq" id="WP_209265141.1">
    <property type="nucleotide sequence ID" value="NZ_JAFFZN010000009.1"/>
</dbReference>
<comment type="caution">
    <text evidence="3">The sequence shown here is derived from an EMBL/GenBank/DDBJ whole genome shotgun (WGS) entry which is preliminary data.</text>
</comment>
<feature type="domain" description="DUF4236" evidence="2">
    <location>
        <begin position="6"/>
        <end position="52"/>
    </location>
</feature>
<keyword evidence="4" id="KW-1185">Reference proteome</keyword>
<dbReference type="Pfam" id="PF14020">
    <property type="entry name" value="DUF4236"/>
    <property type="match status" value="1"/>
</dbReference>
<accession>A0ABS3WT91</accession>
<dbReference type="InterPro" id="IPR025330">
    <property type="entry name" value="DUF4236"/>
</dbReference>
<evidence type="ECO:0000259" key="2">
    <source>
        <dbReference type="Pfam" id="PF14020"/>
    </source>
</evidence>
<evidence type="ECO:0000313" key="4">
    <source>
        <dbReference type="Proteomes" id="UP001518976"/>
    </source>
</evidence>
<dbReference type="Proteomes" id="UP001518976">
    <property type="component" value="Unassembled WGS sequence"/>
</dbReference>
<feature type="compositionally biased region" description="Basic residues" evidence="1">
    <location>
        <begin position="33"/>
        <end position="42"/>
    </location>
</feature>
<proteinExistence type="predicted"/>
<reference evidence="3 4" key="1">
    <citation type="submission" date="2021-02" db="EMBL/GenBank/DDBJ databases">
        <title>Streptomyces spirodelae sp. nov., isolated from duckweed.</title>
        <authorList>
            <person name="Saimee Y."/>
            <person name="Duangmal K."/>
        </authorList>
    </citation>
    <scope>NUCLEOTIDE SEQUENCE [LARGE SCALE GENOMIC DNA]</scope>
    <source>
        <strain evidence="3 4">DW4-2</strain>
    </source>
</reference>
<protein>
    <submittedName>
        <fullName evidence="3">DUF4236 domain-containing protein</fullName>
    </submittedName>
</protein>
<evidence type="ECO:0000256" key="1">
    <source>
        <dbReference type="SAM" id="MobiDB-lite"/>
    </source>
</evidence>
<gene>
    <name evidence="3" type="ORF">JW592_12810</name>
</gene>
<dbReference type="EMBL" id="JAFFZN010000009">
    <property type="protein sequence ID" value="MBO8186343.1"/>
    <property type="molecule type" value="Genomic_DNA"/>
</dbReference>
<feature type="region of interest" description="Disordered" evidence="1">
    <location>
        <begin position="25"/>
        <end position="50"/>
    </location>
</feature>
<organism evidence="3 4">
    <name type="scientific">Streptomyces spirodelae</name>
    <dbReference type="NCBI Taxonomy" id="2812904"/>
    <lineage>
        <taxon>Bacteria</taxon>
        <taxon>Bacillati</taxon>
        <taxon>Actinomycetota</taxon>
        <taxon>Actinomycetes</taxon>
        <taxon>Kitasatosporales</taxon>
        <taxon>Streptomycetaceae</taxon>
        <taxon>Streptomyces</taxon>
    </lineage>
</organism>
<name>A0ABS3WT91_9ACTN</name>